<dbReference type="EMBL" id="FQXR01000003">
    <property type="protein sequence ID" value="SHH54481.1"/>
    <property type="molecule type" value="Genomic_DNA"/>
</dbReference>
<dbReference type="Proteomes" id="UP000184389">
    <property type="component" value="Unassembled WGS sequence"/>
</dbReference>
<proteinExistence type="predicted"/>
<protein>
    <submittedName>
        <fullName evidence="4">Stage III sporulation protein AA</fullName>
    </submittedName>
</protein>
<keyword evidence="2" id="KW-0067">ATP-binding</keyword>
<evidence type="ECO:0000256" key="2">
    <source>
        <dbReference type="ARBA" id="ARBA00022840"/>
    </source>
</evidence>
<dbReference type="InterPro" id="IPR045735">
    <property type="entry name" value="Spore_III_AA_AAA+_ATPase"/>
</dbReference>
<organism evidence="4 5">
    <name type="scientific">Sporanaerobacter acetigenes DSM 13106</name>
    <dbReference type="NCBI Taxonomy" id="1123281"/>
    <lineage>
        <taxon>Bacteria</taxon>
        <taxon>Bacillati</taxon>
        <taxon>Bacillota</taxon>
        <taxon>Tissierellia</taxon>
        <taxon>Tissierellales</taxon>
        <taxon>Sporanaerobacteraceae</taxon>
        <taxon>Sporanaerobacter</taxon>
    </lineage>
</organism>
<dbReference type="OrthoDB" id="9768243at2"/>
<evidence type="ECO:0000313" key="5">
    <source>
        <dbReference type="Proteomes" id="UP000184389"/>
    </source>
</evidence>
<gene>
    <name evidence="4" type="ORF">SAMN02745180_00436</name>
</gene>
<dbReference type="PANTHER" id="PTHR20953:SF3">
    <property type="entry name" value="P-LOOP CONTAINING NUCLEOSIDE TRIPHOSPHATE HYDROLASES SUPERFAMILY PROTEIN"/>
    <property type="match status" value="1"/>
</dbReference>
<keyword evidence="5" id="KW-1185">Reference proteome</keyword>
<keyword evidence="1" id="KW-0547">Nucleotide-binding</keyword>
<dbReference type="GO" id="GO:0005524">
    <property type="term" value="F:ATP binding"/>
    <property type="evidence" value="ECO:0007669"/>
    <property type="project" value="UniProtKB-KW"/>
</dbReference>
<name>A0A1M5TUY4_9FIRM</name>
<dbReference type="InterPro" id="IPR027417">
    <property type="entry name" value="P-loop_NTPase"/>
</dbReference>
<feature type="domain" description="Stage III sporulation protein AA AAA+ ATPase" evidence="3">
    <location>
        <begin position="16"/>
        <end position="316"/>
    </location>
</feature>
<sequence>MKNNEIAIFNYLLEYLDPEISRILYKIPDNKKANVEEIRIRNQKPLMILGEGKDYYVSSEGQLLKDEQEGFVVKVEQLNKTFQIISNYSIYAFEEEIRNGFITLRGGHRVGIAGKTVYNSRGVETIRNISSLNIRIAREKLGISNRIMKYIIKYSNSIYNTLIVSPPQCGKTTLLRDIIRNISDGIPELNIRGMKVGVVDERSEIAGVYNGIPQKKVGIRTDILDACLKSDGIIMLIRSMSPEVIATDELGGYEDIKAINEALKAGIKLISTVHGEDLEDILTKNGLGEIIERKIFERIIIMDNSQGVGTICDIIDGYTFKSILY</sequence>
<evidence type="ECO:0000313" key="4">
    <source>
        <dbReference type="EMBL" id="SHH54481.1"/>
    </source>
</evidence>
<dbReference type="SUPFAM" id="SSF52540">
    <property type="entry name" value="P-loop containing nucleoside triphosphate hydrolases"/>
    <property type="match status" value="1"/>
</dbReference>
<accession>A0A1M5TUY4</accession>
<dbReference type="AlphaFoldDB" id="A0A1M5TUY4"/>
<dbReference type="PANTHER" id="PTHR20953">
    <property type="entry name" value="KINASE-RELATED"/>
    <property type="match status" value="1"/>
</dbReference>
<reference evidence="4 5" key="1">
    <citation type="submission" date="2016-11" db="EMBL/GenBank/DDBJ databases">
        <authorList>
            <person name="Jaros S."/>
            <person name="Januszkiewicz K."/>
            <person name="Wedrychowicz H."/>
        </authorList>
    </citation>
    <scope>NUCLEOTIDE SEQUENCE [LARGE SCALE GENOMIC DNA]</scope>
    <source>
        <strain evidence="4 5">DSM 13106</strain>
    </source>
</reference>
<dbReference type="Gene3D" id="3.40.50.300">
    <property type="entry name" value="P-loop containing nucleotide triphosphate hydrolases"/>
    <property type="match status" value="1"/>
</dbReference>
<evidence type="ECO:0000259" key="3">
    <source>
        <dbReference type="Pfam" id="PF19568"/>
    </source>
</evidence>
<evidence type="ECO:0000256" key="1">
    <source>
        <dbReference type="ARBA" id="ARBA00022741"/>
    </source>
</evidence>
<dbReference type="InterPro" id="IPR014217">
    <property type="entry name" value="Spore_III_AA"/>
</dbReference>
<dbReference type="RefSeq" id="WP_072742987.1">
    <property type="nucleotide sequence ID" value="NZ_FQXR01000003.1"/>
</dbReference>
<dbReference type="STRING" id="1123281.SAMN02745180_00436"/>
<dbReference type="Pfam" id="PF19568">
    <property type="entry name" value="Spore_III_AA"/>
    <property type="match status" value="1"/>
</dbReference>
<dbReference type="NCBIfam" id="TIGR02858">
    <property type="entry name" value="spore_III_AA"/>
    <property type="match status" value="1"/>
</dbReference>